<organism evidence="1 2">
    <name type="scientific">Gracilariopsis chorda</name>
    <dbReference type="NCBI Taxonomy" id="448386"/>
    <lineage>
        <taxon>Eukaryota</taxon>
        <taxon>Rhodophyta</taxon>
        <taxon>Florideophyceae</taxon>
        <taxon>Rhodymeniophycidae</taxon>
        <taxon>Gracilariales</taxon>
        <taxon>Gracilariaceae</taxon>
        <taxon>Gracilariopsis</taxon>
    </lineage>
</organism>
<dbReference type="EMBL" id="NBIV01000018">
    <property type="protein sequence ID" value="PXF47885.1"/>
    <property type="molecule type" value="Genomic_DNA"/>
</dbReference>
<comment type="caution">
    <text evidence="1">The sequence shown here is derived from an EMBL/GenBank/DDBJ whole genome shotgun (WGS) entry which is preliminary data.</text>
</comment>
<dbReference type="OrthoDB" id="5510at2759"/>
<dbReference type="InterPro" id="IPR021375">
    <property type="entry name" value="DUF2997"/>
</dbReference>
<dbReference type="AlphaFoldDB" id="A0A2V3J0M9"/>
<sequence length="163" mass="18177">MAFVSAYPTINRASQSRICRRRPSIVASTGSDMGNPSVNSPNYNLLGSGFQAKGLQTIEFRIRQNGTVEEKVTGVRGSHCEKLTEKLEEAVGEVVHVEQTGEYYENVEVNVAKNPDKSEPVTNTALRSIDIVHFVKYAGLMLLRKENRQTVASTYHFMLKPDE</sequence>
<accession>A0A2V3J0M9</accession>
<name>A0A2V3J0M9_9FLOR</name>
<protein>
    <recommendedName>
        <fullName evidence="3">DUF2997 domain-containing protein</fullName>
    </recommendedName>
</protein>
<reference evidence="1 2" key="1">
    <citation type="journal article" date="2018" name="Mol. Biol. Evol.">
        <title>Analysis of the draft genome of the red seaweed Gracilariopsis chorda provides insights into genome size evolution in Rhodophyta.</title>
        <authorList>
            <person name="Lee J."/>
            <person name="Yang E.C."/>
            <person name="Graf L."/>
            <person name="Yang J.H."/>
            <person name="Qiu H."/>
            <person name="Zel Zion U."/>
            <person name="Chan C.X."/>
            <person name="Stephens T.G."/>
            <person name="Weber A.P.M."/>
            <person name="Boo G.H."/>
            <person name="Boo S.M."/>
            <person name="Kim K.M."/>
            <person name="Shin Y."/>
            <person name="Jung M."/>
            <person name="Lee S.J."/>
            <person name="Yim H.S."/>
            <person name="Lee J.H."/>
            <person name="Bhattacharya D."/>
            <person name="Yoon H.S."/>
        </authorList>
    </citation>
    <scope>NUCLEOTIDE SEQUENCE [LARGE SCALE GENOMIC DNA]</scope>
    <source>
        <strain evidence="1 2">SKKU-2015</strain>
        <tissue evidence="1">Whole body</tissue>
    </source>
</reference>
<dbReference type="Proteomes" id="UP000247409">
    <property type="component" value="Unassembled WGS sequence"/>
</dbReference>
<evidence type="ECO:0000313" key="1">
    <source>
        <dbReference type="EMBL" id="PXF47885.1"/>
    </source>
</evidence>
<dbReference type="Pfam" id="PF11211">
    <property type="entry name" value="DUF2997"/>
    <property type="match status" value="1"/>
</dbReference>
<gene>
    <name evidence="1" type="ORF">BWQ96_02271</name>
</gene>
<proteinExistence type="predicted"/>
<evidence type="ECO:0000313" key="2">
    <source>
        <dbReference type="Proteomes" id="UP000247409"/>
    </source>
</evidence>
<keyword evidence="2" id="KW-1185">Reference proteome</keyword>
<evidence type="ECO:0008006" key="3">
    <source>
        <dbReference type="Google" id="ProtNLM"/>
    </source>
</evidence>